<dbReference type="EMBL" id="MKQR01000018">
    <property type="protein sequence ID" value="OLR91952.1"/>
    <property type="molecule type" value="Genomic_DNA"/>
</dbReference>
<dbReference type="AlphaFoldDB" id="A0A1Q9LIS0"/>
<protein>
    <submittedName>
        <fullName evidence="1">Uncharacterized protein</fullName>
    </submittedName>
</protein>
<dbReference type="Proteomes" id="UP000186040">
    <property type="component" value="Unassembled WGS sequence"/>
</dbReference>
<accession>A0A1Q9LIS0</accession>
<reference evidence="1 2" key="1">
    <citation type="submission" date="2016-10" db="EMBL/GenBank/DDBJ databases">
        <title>The Draft Genome Sequence of Actinokineospora bangkokensis 44EHWT reveals the biosynthetic pathway of antifungal compounds Thailandins with unusual extender unit butylmalonyl-CoA.</title>
        <authorList>
            <person name="Greule A."/>
            <person name="Intra B."/>
            <person name="Flemming S."/>
            <person name="Rommel M.G."/>
            <person name="Panbangred W."/>
            <person name="Bechthold A."/>
        </authorList>
    </citation>
    <scope>NUCLEOTIDE SEQUENCE [LARGE SCALE GENOMIC DNA]</scope>
    <source>
        <strain evidence="1 2">44EHW</strain>
    </source>
</reference>
<evidence type="ECO:0000313" key="1">
    <source>
        <dbReference type="EMBL" id="OLR91952.1"/>
    </source>
</evidence>
<dbReference type="RefSeq" id="WP_075976360.1">
    <property type="nucleotide sequence ID" value="NZ_MKQR01000018.1"/>
</dbReference>
<keyword evidence="2" id="KW-1185">Reference proteome</keyword>
<organism evidence="1 2">
    <name type="scientific">Actinokineospora bangkokensis</name>
    <dbReference type="NCBI Taxonomy" id="1193682"/>
    <lineage>
        <taxon>Bacteria</taxon>
        <taxon>Bacillati</taxon>
        <taxon>Actinomycetota</taxon>
        <taxon>Actinomycetes</taxon>
        <taxon>Pseudonocardiales</taxon>
        <taxon>Pseudonocardiaceae</taxon>
        <taxon>Actinokineospora</taxon>
    </lineage>
</organism>
<name>A0A1Q9LIS0_9PSEU</name>
<proteinExistence type="predicted"/>
<evidence type="ECO:0000313" key="2">
    <source>
        <dbReference type="Proteomes" id="UP000186040"/>
    </source>
</evidence>
<sequence length="74" mass="7288">MAFTEGMAVLLYLLITAVAALAGAGAGAGAGAVATAVEQEHGQRGGELQQLLPEMGVGPDQVAARDVALQVLAT</sequence>
<comment type="caution">
    <text evidence="1">The sequence shown here is derived from an EMBL/GenBank/DDBJ whole genome shotgun (WGS) entry which is preliminary data.</text>
</comment>
<gene>
    <name evidence="1" type="ORF">BJP25_24335</name>
</gene>